<reference evidence="9" key="1">
    <citation type="submission" date="2018-12" db="EMBL/GenBank/DDBJ databases">
        <authorList>
            <person name="Yazar S."/>
        </authorList>
    </citation>
    <scope>NUCLEOTIDE SEQUENCE [LARGE SCALE GENOMIC DNA]</scope>
</reference>
<evidence type="ECO:0000256" key="3">
    <source>
        <dbReference type="ARBA" id="ARBA00022692"/>
    </source>
</evidence>
<dbReference type="Proteomes" id="UP000314987">
    <property type="component" value="Unassembled WGS sequence"/>
</dbReference>
<keyword evidence="5 7" id="KW-0472">Membrane</keyword>
<dbReference type="STRING" id="29139.ENSVURP00010004648"/>
<dbReference type="Pfam" id="PF04103">
    <property type="entry name" value="CD20"/>
    <property type="match status" value="1"/>
</dbReference>
<dbReference type="GeneTree" id="ENSGT00940000155376"/>
<reference evidence="8" key="2">
    <citation type="submission" date="2025-08" db="UniProtKB">
        <authorList>
            <consortium name="Ensembl"/>
        </authorList>
    </citation>
    <scope>IDENTIFICATION</scope>
</reference>
<protein>
    <submittedName>
        <fullName evidence="8">Uncharacterized protein</fullName>
    </submittedName>
</protein>
<keyword evidence="4 7" id="KW-1133">Transmembrane helix</keyword>
<feature type="compositionally biased region" description="Polar residues" evidence="6">
    <location>
        <begin position="1"/>
        <end position="13"/>
    </location>
</feature>
<evidence type="ECO:0000256" key="1">
    <source>
        <dbReference type="ARBA" id="ARBA00004141"/>
    </source>
</evidence>
<organism evidence="8 9">
    <name type="scientific">Vombatus ursinus</name>
    <name type="common">Common wombat</name>
    <dbReference type="NCBI Taxonomy" id="29139"/>
    <lineage>
        <taxon>Eukaryota</taxon>
        <taxon>Metazoa</taxon>
        <taxon>Chordata</taxon>
        <taxon>Craniata</taxon>
        <taxon>Vertebrata</taxon>
        <taxon>Euteleostomi</taxon>
        <taxon>Mammalia</taxon>
        <taxon>Metatheria</taxon>
        <taxon>Diprotodontia</taxon>
        <taxon>Vombatidae</taxon>
        <taxon>Vombatus</taxon>
    </lineage>
</organism>
<evidence type="ECO:0000256" key="5">
    <source>
        <dbReference type="ARBA" id="ARBA00023136"/>
    </source>
</evidence>
<evidence type="ECO:0000313" key="8">
    <source>
        <dbReference type="Ensembl" id="ENSVURP00010004648.1"/>
    </source>
</evidence>
<feature type="transmembrane region" description="Helical" evidence="7">
    <location>
        <begin position="54"/>
        <end position="73"/>
    </location>
</feature>
<accession>A0A4X2JY82</accession>
<gene>
    <name evidence="8" type="primary">LOC114040743</name>
</gene>
<keyword evidence="9" id="KW-1185">Reference proteome</keyword>
<feature type="region of interest" description="Disordered" evidence="6">
    <location>
        <begin position="1"/>
        <end position="27"/>
    </location>
</feature>
<keyword evidence="3 7" id="KW-0812">Transmembrane</keyword>
<dbReference type="Ensembl" id="ENSVURT00010005280.1">
    <property type="protein sequence ID" value="ENSVURP00010004648.1"/>
    <property type="gene ID" value="ENSVURG00010003691.1"/>
</dbReference>
<proteinExistence type="inferred from homology"/>
<dbReference type="PANTHER" id="PTHR23320:SF128">
    <property type="entry name" value="MEMBRANE-SPANNING 4-DOMAINS SUBFAMILY A MEMBER 4A"/>
    <property type="match status" value="1"/>
</dbReference>
<evidence type="ECO:0000256" key="4">
    <source>
        <dbReference type="ARBA" id="ARBA00022989"/>
    </source>
</evidence>
<evidence type="ECO:0000256" key="6">
    <source>
        <dbReference type="SAM" id="MobiDB-lite"/>
    </source>
</evidence>
<feature type="transmembrane region" description="Helical" evidence="7">
    <location>
        <begin position="166"/>
        <end position="191"/>
    </location>
</feature>
<sequence length="247" mass="26625">MESQATSQGTVLTIPQPGPRDAQQGSGMEPVKATMQFYQRKKPLEKFLIGEPKALGVVQIMIGLINFSLGILLDLIFHKQLGLHFLFYSGYTFWGPAFFILSGSLSIAAENRTTKGMVESSLGLNIVSAIVSGIGFYLLLGSLGTTLTFFHLYATESDVYPMTFSILLGINILLLVFTFLEFTIAIALSGFGCHVTCCNQGGVTLVMPFSPYVQEAPTADTHKEGLVIQGSDADEDKSPGSHPNCGI</sequence>
<dbReference type="PANTHER" id="PTHR23320">
    <property type="entry name" value="MEMBRANE-SPANNING 4-DOMAINS SUBFAMILY A MS4A -RELATED"/>
    <property type="match status" value="1"/>
</dbReference>
<evidence type="ECO:0000256" key="7">
    <source>
        <dbReference type="SAM" id="Phobius"/>
    </source>
</evidence>
<name>A0A4X2JY82_VOMUR</name>
<evidence type="ECO:0000256" key="2">
    <source>
        <dbReference type="ARBA" id="ARBA00009565"/>
    </source>
</evidence>
<reference evidence="8" key="3">
    <citation type="submission" date="2025-09" db="UniProtKB">
        <authorList>
            <consortium name="Ensembl"/>
        </authorList>
    </citation>
    <scope>IDENTIFICATION</scope>
</reference>
<comment type="subcellular location">
    <subcellularLocation>
        <location evidence="1">Membrane</location>
        <topology evidence="1">Multi-pass membrane protein</topology>
    </subcellularLocation>
</comment>
<dbReference type="InterPro" id="IPR030417">
    <property type="entry name" value="MS4A"/>
</dbReference>
<dbReference type="GO" id="GO:0005886">
    <property type="term" value="C:plasma membrane"/>
    <property type="evidence" value="ECO:0007669"/>
    <property type="project" value="TreeGrafter"/>
</dbReference>
<dbReference type="InterPro" id="IPR007237">
    <property type="entry name" value="CD20-like"/>
</dbReference>
<dbReference type="AlphaFoldDB" id="A0A4X2JY82"/>
<feature type="transmembrane region" description="Helical" evidence="7">
    <location>
        <begin position="85"/>
        <end position="109"/>
    </location>
</feature>
<comment type="similarity">
    <text evidence="2">Belongs to the MS4A family.</text>
</comment>
<dbReference type="OMA" id="TFLEFTI"/>
<feature type="transmembrane region" description="Helical" evidence="7">
    <location>
        <begin position="129"/>
        <end position="154"/>
    </location>
</feature>
<evidence type="ECO:0000313" key="9">
    <source>
        <dbReference type="Proteomes" id="UP000314987"/>
    </source>
</evidence>